<proteinExistence type="predicted"/>
<protein>
    <submittedName>
        <fullName evidence="1">Uncharacterized protein</fullName>
    </submittedName>
</protein>
<evidence type="ECO:0000313" key="2">
    <source>
        <dbReference type="Proteomes" id="UP001231189"/>
    </source>
</evidence>
<accession>A0AAD8U2J4</accession>
<dbReference type="EMBL" id="JAUUTY010000001">
    <property type="protein sequence ID" value="KAK1696465.1"/>
    <property type="molecule type" value="Genomic_DNA"/>
</dbReference>
<keyword evidence="2" id="KW-1185">Reference proteome</keyword>
<dbReference type="AlphaFoldDB" id="A0AAD8U2J4"/>
<organism evidence="1 2">
    <name type="scientific">Lolium multiflorum</name>
    <name type="common">Italian ryegrass</name>
    <name type="synonym">Lolium perenne subsp. multiflorum</name>
    <dbReference type="NCBI Taxonomy" id="4521"/>
    <lineage>
        <taxon>Eukaryota</taxon>
        <taxon>Viridiplantae</taxon>
        <taxon>Streptophyta</taxon>
        <taxon>Embryophyta</taxon>
        <taxon>Tracheophyta</taxon>
        <taxon>Spermatophyta</taxon>
        <taxon>Magnoliopsida</taxon>
        <taxon>Liliopsida</taxon>
        <taxon>Poales</taxon>
        <taxon>Poaceae</taxon>
        <taxon>BOP clade</taxon>
        <taxon>Pooideae</taxon>
        <taxon>Poodae</taxon>
        <taxon>Poeae</taxon>
        <taxon>Poeae Chloroplast Group 2 (Poeae type)</taxon>
        <taxon>Loliodinae</taxon>
        <taxon>Loliinae</taxon>
        <taxon>Lolium</taxon>
    </lineage>
</organism>
<gene>
    <name evidence="1" type="ORF">QYE76_013162</name>
</gene>
<sequence>MRMSSGVVLTEYHGEEVHPRGAGSGGVWHHDDVDGMSDKVNVLIYPKDGLAEGGGNDSLSVCNGPVSLESLLKKQHCIKKKQEAVYGDLFAHCVLWSSRQKVRRDIMHLGSLRDKAQGLRDRASGFRKGGSTATTDIIISNDEEHV</sequence>
<evidence type="ECO:0000313" key="1">
    <source>
        <dbReference type="EMBL" id="KAK1696465.1"/>
    </source>
</evidence>
<reference evidence="1" key="1">
    <citation type="submission" date="2023-07" db="EMBL/GenBank/DDBJ databases">
        <title>A chromosome-level genome assembly of Lolium multiflorum.</title>
        <authorList>
            <person name="Chen Y."/>
            <person name="Copetti D."/>
            <person name="Kolliker R."/>
            <person name="Studer B."/>
        </authorList>
    </citation>
    <scope>NUCLEOTIDE SEQUENCE</scope>
    <source>
        <strain evidence="1">02402/16</strain>
        <tissue evidence="1">Leaf</tissue>
    </source>
</reference>
<comment type="caution">
    <text evidence="1">The sequence shown here is derived from an EMBL/GenBank/DDBJ whole genome shotgun (WGS) entry which is preliminary data.</text>
</comment>
<name>A0AAD8U2J4_LOLMU</name>
<dbReference type="Proteomes" id="UP001231189">
    <property type="component" value="Unassembled WGS sequence"/>
</dbReference>